<evidence type="ECO:0000256" key="1">
    <source>
        <dbReference type="ARBA" id="ARBA00023270"/>
    </source>
</evidence>
<evidence type="ECO:0000313" key="3">
    <source>
        <dbReference type="Proteomes" id="UP000660861"/>
    </source>
</evidence>
<dbReference type="SUPFAM" id="SSF51569">
    <property type="entry name" value="Aldolase"/>
    <property type="match status" value="1"/>
</dbReference>
<protein>
    <submittedName>
        <fullName evidence="2">Transaldolase</fullName>
    </submittedName>
</protein>
<keyword evidence="1" id="KW-0704">Schiff base</keyword>
<dbReference type="Proteomes" id="UP000660861">
    <property type="component" value="Unassembled WGS sequence"/>
</dbReference>
<gene>
    <name evidence="2" type="ORF">H8709_11285</name>
</gene>
<reference evidence="2" key="1">
    <citation type="submission" date="2020-08" db="EMBL/GenBank/DDBJ databases">
        <title>Genome public.</title>
        <authorList>
            <person name="Liu C."/>
            <person name="Sun Q."/>
        </authorList>
    </citation>
    <scope>NUCLEOTIDE SEQUENCE</scope>
    <source>
        <strain evidence="2">NSJ-54</strain>
    </source>
</reference>
<accession>A0A926EF97</accession>
<dbReference type="AlphaFoldDB" id="A0A926EF97"/>
<dbReference type="InterPro" id="IPR013785">
    <property type="entry name" value="Aldolase_TIM"/>
</dbReference>
<dbReference type="RefSeq" id="WP_262398451.1">
    <property type="nucleotide sequence ID" value="NZ_JACRTC010000011.1"/>
</dbReference>
<evidence type="ECO:0000313" key="2">
    <source>
        <dbReference type="EMBL" id="MBC8571399.1"/>
    </source>
</evidence>
<keyword evidence="3" id="KW-1185">Reference proteome</keyword>
<dbReference type="Pfam" id="PF00923">
    <property type="entry name" value="TAL_FSA"/>
    <property type="match status" value="1"/>
</dbReference>
<proteinExistence type="predicted"/>
<dbReference type="EMBL" id="JACRTC010000011">
    <property type="protein sequence ID" value="MBC8571399.1"/>
    <property type="molecule type" value="Genomic_DNA"/>
</dbReference>
<dbReference type="InterPro" id="IPR001585">
    <property type="entry name" value="TAL/FSA"/>
</dbReference>
<name>A0A926EF97_9FIRM</name>
<comment type="caution">
    <text evidence="2">The sequence shown here is derived from an EMBL/GenBank/DDBJ whole genome shotgun (WGS) entry which is preliminary data.</text>
</comment>
<sequence>MILSSMKCTFGALVESGKLSVALDTDAGLFERIKNLELDFDDYERLSGVSSTVGVTEEFQKVLRTFPVPQGEIPAGFRPELLLGGDGSVRVDLKRDISYEKNGKKRPTSVLYSANSANPFEVSAMKDMIASLTTNPQIIYDHFLHNPKANVGGQFRDRFEVLEELARIVGPGVDISVEVNDPFAPESELMEEIARCEEILTPYRLVVKVPHTGALNKENVGDFLAGTLDVPYDGGSVEDNFYGHNFAYKLSEQGYRVNFTLMFDPHQTALALLAKPYFINAFVETRHLDTLKMRDLLQKLDLTGDEGYAQSLRQFMIDTDTLPRSSLGAPVKDAVEKARALVSYRQADTHEGSDGLDSVRHSLRLLRQSNLPDTRLIICNTNYPQIYWDIDKMLTEPEFADMAGRVVITATPTYFGQFTCAPGIFSYQRKFLTASN</sequence>
<dbReference type="Gene3D" id="3.20.20.70">
    <property type="entry name" value="Aldolase class I"/>
    <property type="match status" value="1"/>
</dbReference>
<organism evidence="2 3">
    <name type="scientific">Zongyangia hominis</name>
    <dbReference type="NCBI Taxonomy" id="2763677"/>
    <lineage>
        <taxon>Bacteria</taxon>
        <taxon>Bacillati</taxon>
        <taxon>Bacillota</taxon>
        <taxon>Clostridia</taxon>
        <taxon>Eubacteriales</taxon>
        <taxon>Oscillospiraceae</taxon>
        <taxon>Zongyangia</taxon>
    </lineage>
</organism>
<dbReference type="GO" id="GO:0005975">
    <property type="term" value="P:carbohydrate metabolic process"/>
    <property type="evidence" value="ECO:0007669"/>
    <property type="project" value="InterPro"/>
</dbReference>